<dbReference type="RefSeq" id="WP_014026607.1">
    <property type="nucleotide sequence ID" value="NC_015931.1"/>
</dbReference>
<dbReference type="Proteomes" id="UP000001037">
    <property type="component" value="Chromosome"/>
</dbReference>
<dbReference type="KEGG" id="pfm:Pyrfu_1062"/>
<dbReference type="AlphaFoldDB" id="G0EF33"/>
<accession>G0EF33</accession>
<gene>
    <name evidence="1" type="ordered locus">Pyrfu_1062</name>
</gene>
<evidence type="ECO:0000313" key="2">
    <source>
        <dbReference type="Proteomes" id="UP000001037"/>
    </source>
</evidence>
<name>G0EF33_PYRF1</name>
<keyword evidence="2" id="KW-1185">Reference proteome</keyword>
<reference evidence="1 2" key="1">
    <citation type="journal article" date="2011" name="Stand. Genomic Sci.">
        <title>Complete genome sequence of the hyperthermophilic chemolithoautotroph Pyrolobus fumarii type strain (1A).</title>
        <authorList>
            <person name="Anderson I."/>
            <person name="Goker M."/>
            <person name="Nolan M."/>
            <person name="Lucas S."/>
            <person name="Hammon N."/>
            <person name="Deshpande S."/>
            <person name="Cheng J.F."/>
            <person name="Tapia R."/>
            <person name="Han C."/>
            <person name="Goodwin L."/>
            <person name="Pitluck S."/>
            <person name="Huntemann M."/>
            <person name="Liolios K."/>
            <person name="Ivanova N."/>
            <person name="Pagani I."/>
            <person name="Mavromatis K."/>
            <person name="Ovchinikova G."/>
            <person name="Pati A."/>
            <person name="Chen A."/>
            <person name="Palaniappan K."/>
            <person name="Land M."/>
            <person name="Hauser L."/>
            <person name="Brambilla E.M."/>
            <person name="Huber H."/>
            <person name="Yasawong M."/>
            <person name="Rohde M."/>
            <person name="Spring S."/>
            <person name="Abt B."/>
            <person name="Sikorski J."/>
            <person name="Wirth R."/>
            <person name="Detter J.C."/>
            <person name="Woyke T."/>
            <person name="Bristow J."/>
            <person name="Eisen J.A."/>
            <person name="Markowitz V."/>
            <person name="Hugenholtz P."/>
            <person name="Kyrpides N.C."/>
            <person name="Klenk H.P."/>
            <person name="Lapidus A."/>
        </authorList>
    </citation>
    <scope>NUCLEOTIDE SEQUENCE [LARGE SCALE GENOMIC DNA]</scope>
    <source>
        <strain evidence="2">DSM 11204 / 1A</strain>
    </source>
</reference>
<dbReference type="InParanoid" id="G0EF33"/>
<proteinExistence type="predicted"/>
<dbReference type="GeneID" id="11139538"/>
<protein>
    <submittedName>
        <fullName evidence="1">Uncharacterized protein</fullName>
    </submittedName>
</protein>
<dbReference type="EMBL" id="CP002838">
    <property type="protein sequence ID" value="AEM38930.1"/>
    <property type="molecule type" value="Genomic_DNA"/>
</dbReference>
<evidence type="ECO:0000313" key="1">
    <source>
        <dbReference type="EMBL" id="AEM38930.1"/>
    </source>
</evidence>
<dbReference type="STRING" id="694429.Pyrfu_1062"/>
<dbReference type="HOGENOM" id="CLU_1922870_0_0_2"/>
<sequence length="131" mass="15016">MAITTTAVNDAVGLAASLMREVSQHGLDKIYVIDRGFWSRLFDWATRNYGIFRFTGEGFEIVISRHSFPWGYLRARVFDCYIEGILRFRQKKVYFKPLRIEGECKLYSAQADALGAVKGGVEPVDPEEVEW</sequence>
<organism evidence="1 2">
    <name type="scientific">Pyrolobus fumarii (strain DSM 11204 / 1A)</name>
    <dbReference type="NCBI Taxonomy" id="694429"/>
    <lineage>
        <taxon>Archaea</taxon>
        <taxon>Thermoproteota</taxon>
        <taxon>Thermoprotei</taxon>
        <taxon>Desulfurococcales</taxon>
        <taxon>Pyrodictiaceae</taxon>
        <taxon>Pyrolobus</taxon>
    </lineage>
</organism>